<accession>A0A6C0J9Z0</accession>
<organism evidence="2">
    <name type="scientific">viral metagenome</name>
    <dbReference type="NCBI Taxonomy" id="1070528"/>
    <lineage>
        <taxon>unclassified sequences</taxon>
        <taxon>metagenomes</taxon>
        <taxon>organismal metagenomes</taxon>
    </lineage>
</organism>
<dbReference type="InterPro" id="IPR013083">
    <property type="entry name" value="Znf_RING/FYVE/PHD"/>
</dbReference>
<dbReference type="Gene3D" id="3.40.50.300">
    <property type="entry name" value="P-loop containing nucleotide triphosphate hydrolases"/>
    <property type="match status" value="2"/>
</dbReference>
<dbReference type="PANTHER" id="PTHR43788">
    <property type="entry name" value="DNA2/NAM7 HELICASE FAMILY MEMBER"/>
    <property type="match status" value="1"/>
</dbReference>
<dbReference type="CDD" id="cd18809">
    <property type="entry name" value="SF1_C_RecD"/>
    <property type="match status" value="1"/>
</dbReference>
<feature type="domain" description="UvrD-like helicase C-terminal" evidence="1">
    <location>
        <begin position="475"/>
        <end position="526"/>
    </location>
</feature>
<dbReference type="Gene3D" id="3.30.40.10">
    <property type="entry name" value="Zinc/RING finger domain, C3HC4 (zinc finger)"/>
    <property type="match status" value="1"/>
</dbReference>
<dbReference type="SUPFAM" id="SSF52540">
    <property type="entry name" value="P-loop containing nucleoside triphosphate hydrolases"/>
    <property type="match status" value="1"/>
</dbReference>
<dbReference type="InterPro" id="IPR027785">
    <property type="entry name" value="UvrD-like_helicase_C"/>
</dbReference>
<dbReference type="InterPro" id="IPR050534">
    <property type="entry name" value="Coronavir_polyprotein_1ab"/>
</dbReference>
<sequence>MILSPSQEIAKTKISKFLKSSDKMFILEGSAGTGKSTIITYILNQEEYQNKLVSFSATTNKAVSVLKKYSVNSKNYFYCTIHKLLNIKRQINNVGNELFVTGVELVENNSKTLSIYNYDIIVIDESSMISKDLLKKIVKIIDKIKGKIIFLGDPAQLPPVNETKCIIFHTNDIPKFRLTEIMRYTGTIVGLCNSIREIVFDPNFKIKFSDFKSDNIKMFKDFDKSIKKYLKFFDGGFRPIYLVYTNKKCDLINSIVRSEIFNGTKKRFEEGEIILFDNYYCSATKENYYTSQSMIVKKISEDTIYLNNLDINSIFNIIKFIGCSLCFNKVYRKNVCGCNLCNECINKWINKKLICPNCLVKCGDNKIIEIKDDEKLSHNINELIKLLDSKKFKIYKLKLDNSDIVDTIHEDSLEEYEYFLGNIREKLKDINNYIDIHYKGTNKGTNKGTIFDNIMTQLWQTIYEEYIDVFADISYGYSITTHKSQGSNYKVVFVDLENIINFNQNKEESYRCLYTAVTRTSKYLNILI</sequence>
<dbReference type="Pfam" id="PF13604">
    <property type="entry name" value="AAA_30"/>
    <property type="match status" value="1"/>
</dbReference>
<dbReference type="EMBL" id="MN740339">
    <property type="protein sequence ID" value="QHU01357.1"/>
    <property type="molecule type" value="Genomic_DNA"/>
</dbReference>
<proteinExistence type="predicted"/>
<evidence type="ECO:0000259" key="1">
    <source>
        <dbReference type="Pfam" id="PF13538"/>
    </source>
</evidence>
<protein>
    <recommendedName>
        <fullName evidence="1">UvrD-like helicase C-terminal domain-containing protein</fullName>
    </recommendedName>
</protein>
<dbReference type="Pfam" id="PF13538">
    <property type="entry name" value="UvrD_C_2"/>
    <property type="match status" value="1"/>
</dbReference>
<reference evidence="2" key="1">
    <citation type="journal article" date="2020" name="Nature">
        <title>Giant virus diversity and host interactions through global metagenomics.</title>
        <authorList>
            <person name="Schulz F."/>
            <person name="Roux S."/>
            <person name="Paez-Espino D."/>
            <person name="Jungbluth S."/>
            <person name="Walsh D.A."/>
            <person name="Denef V.J."/>
            <person name="McMahon K.D."/>
            <person name="Konstantinidis K.T."/>
            <person name="Eloe-Fadrosh E.A."/>
            <person name="Kyrpides N.C."/>
            <person name="Woyke T."/>
        </authorList>
    </citation>
    <scope>NUCLEOTIDE SEQUENCE</scope>
    <source>
        <strain evidence="2">GVMAG-M-3300025860-25</strain>
    </source>
</reference>
<dbReference type="AlphaFoldDB" id="A0A6C0J9Z0"/>
<evidence type="ECO:0000313" key="2">
    <source>
        <dbReference type="EMBL" id="QHU01357.1"/>
    </source>
</evidence>
<dbReference type="InterPro" id="IPR027417">
    <property type="entry name" value="P-loop_NTPase"/>
</dbReference>
<name>A0A6C0J9Z0_9ZZZZ</name>